<feature type="region of interest" description="Disordered" evidence="1">
    <location>
        <begin position="657"/>
        <end position="704"/>
    </location>
</feature>
<feature type="region of interest" description="Disordered" evidence="1">
    <location>
        <begin position="249"/>
        <end position="288"/>
    </location>
</feature>
<feature type="compositionally biased region" description="Basic and acidic residues" evidence="1">
    <location>
        <begin position="113"/>
        <end position="123"/>
    </location>
</feature>
<feature type="compositionally biased region" description="Low complexity" evidence="1">
    <location>
        <begin position="1730"/>
        <end position="1746"/>
    </location>
</feature>
<feature type="region of interest" description="Disordered" evidence="1">
    <location>
        <begin position="611"/>
        <end position="644"/>
    </location>
</feature>
<feature type="region of interest" description="Disordered" evidence="1">
    <location>
        <begin position="748"/>
        <end position="800"/>
    </location>
</feature>
<dbReference type="GeneID" id="59341836"/>
<feature type="compositionally biased region" description="Polar residues" evidence="1">
    <location>
        <begin position="1537"/>
        <end position="1549"/>
    </location>
</feature>
<feature type="region of interest" description="Disordered" evidence="1">
    <location>
        <begin position="112"/>
        <end position="143"/>
    </location>
</feature>
<feature type="compositionally biased region" description="Basic and acidic residues" evidence="1">
    <location>
        <begin position="1559"/>
        <end position="1581"/>
    </location>
</feature>
<feature type="region of interest" description="Disordered" evidence="1">
    <location>
        <begin position="1598"/>
        <end position="1760"/>
    </location>
</feature>
<feature type="region of interest" description="Disordered" evidence="1">
    <location>
        <begin position="348"/>
        <end position="416"/>
    </location>
</feature>
<feature type="region of interest" description="Disordered" evidence="1">
    <location>
        <begin position="958"/>
        <end position="1014"/>
    </location>
</feature>
<feature type="compositionally biased region" description="Polar residues" evidence="1">
    <location>
        <begin position="612"/>
        <end position="623"/>
    </location>
</feature>
<evidence type="ECO:0000313" key="2">
    <source>
        <dbReference type="EMBL" id="KAF7312307.1"/>
    </source>
</evidence>
<feature type="compositionally biased region" description="Acidic residues" evidence="1">
    <location>
        <begin position="627"/>
        <end position="641"/>
    </location>
</feature>
<reference evidence="2" key="1">
    <citation type="submission" date="2020-05" db="EMBL/GenBank/DDBJ databases">
        <title>Mycena genomes resolve the evolution of fungal bioluminescence.</title>
        <authorList>
            <person name="Tsai I.J."/>
        </authorList>
    </citation>
    <scope>NUCLEOTIDE SEQUENCE</scope>
    <source>
        <strain evidence="2">171206Taipei</strain>
    </source>
</reference>
<dbReference type="OrthoDB" id="2804751at2759"/>
<evidence type="ECO:0000313" key="3">
    <source>
        <dbReference type="Proteomes" id="UP000636479"/>
    </source>
</evidence>
<feature type="compositionally biased region" description="Basic and acidic residues" evidence="1">
    <location>
        <begin position="768"/>
        <end position="779"/>
    </location>
</feature>
<feature type="region of interest" description="Disordered" evidence="1">
    <location>
        <begin position="824"/>
        <end position="865"/>
    </location>
</feature>
<feature type="compositionally biased region" description="Acidic residues" evidence="1">
    <location>
        <begin position="1676"/>
        <end position="1685"/>
    </location>
</feature>
<feature type="compositionally biased region" description="Acidic residues" evidence="1">
    <location>
        <begin position="1517"/>
        <end position="1527"/>
    </location>
</feature>
<dbReference type="EMBL" id="JACAZF010000002">
    <property type="protein sequence ID" value="KAF7312307.1"/>
    <property type="molecule type" value="Genomic_DNA"/>
</dbReference>
<feature type="region of interest" description="Disordered" evidence="1">
    <location>
        <begin position="909"/>
        <end position="931"/>
    </location>
</feature>
<feature type="region of interest" description="Disordered" evidence="1">
    <location>
        <begin position="1053"/>
        <end position="1075"/>
    </location>
</feature>
<feature type="region of interest" description="Disordered" evidence="1">
    <location>
        <begin position="1497"/>
        <end position="1585"/>
    </location>
</feature>
<evidence type="ECO:0000256" key="1">
    <source>
        <dbReference type="SAM" id="MobiDB-lite"/>
    </source>
</evidence>
<feature type="compositionally biased region" description="Low complexity" evidence="1">
    <location>
        <begin position="1497"/>
        <end position="1508"/>
    </location>
</feature>
<feature type="compositionally biased region" description="Polar residues" evidence="1">
    <location>
        <begin position="1332"/>
        <end position="1341"/>
    </location>
</feature>
<feature type="compositionally biased region" description="Polar residues" evidence="1">
    <location>
        <begin position="176"/>
        <end position="215"/>
    </location>
</feature>
<organism evidence="2 3">
    <name type="scientific">Mycena indigotica</name>
    <dbReference type="NCBI Taxonomy" id="2126181"/>
    <lineage>
        <taxon>Eukaryota</taxon>
        <taxon>Fungi</taxon>
        <taxon>Dikarya</taxon>
        <taxon>Basidiomycota</taxon>
        <taxon>Agaricomycotina</taxon>
        <taxon>Agaricomycetes</taxon>
        <taxon>Agaricomycetidae</taxon>
        <taxon>Agaricales</taxon>
        <taxon>Marasmiineae</taxon>
        <taxon>Mycenaceae</taxon>
        <taxon>Mycena</taxon>
    </lineage>
</organism>
<feature type="region of interest" description="Disordered" evidence="1">
    <location>
        <begin position="1465"/>
        <end position="1484"/>
    </location>
</feature>
<comment type="caution">
    <text evidence="2">The sequence shown here is derived from an EMBL/GenBank/DDBJ whole genome shotgun (WGS) entry which is preliminary data.</text>
</comment>
<feature type="compositionally biased region" description="Polar residues" evidence="1">
    <location>
        <begin position="1647"/>
        <end position="1657"/>
    </location>
</feature>
<feature type="compositionally biased region" description="Polar residues" evidence="1">
    <location>
        <begin position="964"/>
        <end position="974"/>
    </location>
</feature>
<keyword evidence="3" id="KW-1185">Reference proteome</keyword>
<feature type="region of interest" description="Disordered" evidence="1">
    <location>
        <begin position="1354"/>
        <end position="1383"/>
    </location>
</feature>
<name>A0A8H6T8I7_9AGAR</name>
<feature type="compositionally biased region" description="Acidic residues" evidence="1">
    <location>
        <begin position="844"/>
        <end position="865"/>
    </location>
</feature>
<dbReference type="Proteomes" id="UP000636479">
    <property type="component" value="Unassembled WGS sequence"/>
</dbReference>
<dbReference type="RefSeq" id="XP_037224415.1">
    <property type="nucleotide sequence ID" value="XM_037359320.1"/>
</dbReference>
<protein>
    <submittedName>
        <fullName evidence="2">Uncharacterized protein</fullName>
    </submittedName>
</protein>
<feature type="compositionally biased region" description="Polar residues" evidence="1">
    <location>
        <begin position="369"/>
        <end position="384"/>
    </location>
</feature>
<feature type="region of interest" description="Disordered" evidence="1">
    <location>
        <begin position="156"/>
        <end position="236"/>
    </location>
</feature>
<feature type="region of interest" description="Disordered" evidence="1">
    <location>
        <begin position="1315"/>
        <end position="1341"/>
    </location>
</feature>
<sequence length="1760" mass="185385">MASVDVDVSSVALVPLDDAKHDLEDALLSFKPANGGIGATEAVENFVDDASNNGGAPPVESIKGFEPPSILVDDSTIYDAKPVAEELKVTDITSSEATTEEQVQSDLGYSHGEAVDETRHSEIPRPWTPSYSVTTQGPGTPQTEEVVEPTVAVSEVETGVTEQSSADEISRPKSPWTPSYSVVTQGSPNIPPIQLTSTTAQQPDIDSSETASPNASLVPEETLSAVTAEPERPKSPAVILSTDDVAIEEPAVHEDATPADESLDSTEAVMTSQEEAVDAQPIQDEGPFEETIPVEVVEPTPTQELDEHHVEPVLDEHESGHAGESSMDTTTSTIFEVADVLVDSNKAEIVTTKDDPEDEDTLGAAEPTSAMTEHSTPSQTATTQSEEDLTPGTITSFIEEEAPDQAKPSDVTDVDPESLAPAVDEIIERPTSPWTPSYSVTSQGPGIEHVEDIVELPFVEPIVTVSEVTVEPTDASQNPDIARPWTPSYSVVVQGSPNIPSVELHAQADEVDMPSAVDEQLIPSASNEHVPEEVEASHEPQAEPELVLDAAELTDANPESSLEAVDIETPELEVDAAVVVAPTEIVSATEDDLASTVEDLGVENREQAIAQVESSQLVDQPSPSGGDAEEKEGAEPTEDQDQIVAGEVIPAAEDVQVEESVAQAELSQEEAAVISTEEEGEQNEGKEEAEPSEDQPVAAEVIQAAEDVEVDEQPVAQGELSQDEAAIISTEKPSVGEVGLAEVGENVAQVESSQDDSLKHATAPSTDSEDKAVEDRPAVEEAATTESLVTLEAVDDTGSTADAEADLSEIGLVVDAEESVQVTAEAKEQPLVEAEQSQGNLNVDETDPAAEVEQDNQADSAEDEQVVEGAVPAVEDLIVDEGELPIAQAEVSSNEAILEADTVVEDISVQESEEVTAPAEAQAEPIQEDSLVEDTVRIEPTVEEEVAVDIADPVAVVEPVSGESAGTATSSEADSITEERALDVDAPATQEVTVSSDPIAESELQTPQLPDAVTHPIPLETNEVAQIDEAVPDKIDEQNGTATEDIIDSSTAVVEAEVSQPDGPTADQHDLSADNTTLEITESSQNINTAIDQTLAEETSLVEQPADIYEPVIVEDQVPTVIEPSTVPAIMDESAEEASIPPTALLEIVSEAVSSVVPELETDSATSLIASQPEVIEIPLALESDEGGQVNAIHDGASQPDPTPELVSQAAETPTAADQVLDDAELVTDSTIKEQVDDSSILDMPERDTGMEVHAEEDVAVAQDTLTTPSESIERPASPWTVSYSVTTQGPGMSAVEEPEKSQEPIVVISQVAQEPDNEAPTDQADVPSRPWTPSYSVVVQGSPNVAPTELESSLDIESVQQTEPEVERSVDATVSEDTASIPIAETVAEEATIAAAAPFETEGEAQVISDNATSPDEIVEPEPPAVLRNISPAVHIEENAVALSTSDKPATLDDLATTQEALSVGPSEVKDIERPKSPWTPSYSVVTQGPGVEAVEAAEPAEPVPDVQPTLTFSDAPDEKEAEAEIVETPRPKSPWTPSYSVVVQGSPSAPPIELEAEQAKPEIVDLSTLRDPDIDEHSGSPDFASDAVVAALVESGIVSDEPTVIKSESDFTAAETPTRPLTPQVIATLETPSESQPVESPAKSADSTNQHTPLASAQPLPELQAFPSSADGAGDADGEEEDLAPPLSPRSRLESTTSSLFFPGGWFSRAPDENLRPSLEVAAGEFTPSKSSPPVLSSPQPEETTQTEEKKGRWCIVM</sequence>
<feature type="compositionally biased region" description="Polar residues" evidence="1">
    <location>
        <begin position="129"/>
        <end position="143"/>
    </location>
</feature>
<accession>A0A8H6T8I7</accession>
<proteinExistence type="predicted"/>
<gene>
    <name evidence="2" type="ORF">MIND_00243700</name>
</gene>